<evidence type="ECO:0000256" key="7">
    <source>
        <dbReference type="ARBA" id="ARBA00022989"/>
    </source>
</evidence>
<dbReference type="Pfam" id="PF12019">
    <property type="entry name" value="GspH"/>
    <property type="match status" value="1"/>
</dbReference>
<dbReference type="GO" id="GO:0015628">
    <property type="term" value="P:protein secretion by the type II secretion system"/>
    <property type="evidence" value="ECO:0007669"/>
    <property type="project" value="InterPro"/>
</dbReference>
<dbReference type="RefSeq" id="WP_207691821.1">
    <property type="nucleotide sequence ID" value="NZ_CP061799.1"/>
</dbReference>
<feature type="transmembrane region" description="Helical" evidence="11">
    <location>
        <begin position="12"/>
        <end position="35"/>
    </location>
</feature>
<keyword evidence="4" id="KW-0488">Methylation</keyword>
<evidence type="ECO:0000313" key="13">
    <source>
        <dbReference type="EMBL" id="QTA80149.1"/>
    </source>
</evidence>
<evidence type="ECO:0000256" key="3">
    <source>
        <dbReference type="ARBA" id="ARBA00022475"/>
    </source>
</evidence>
<sequence>MTDPGKKSKGFTLFELIIVLVIAGMTTSIIAPRLVNSLGNMNTKTAAKKIAASLRYARSKAASEKIPYAAVFDFYSNQLIIKKNINDEELTSKDIPQVYPLLENIRFKQGVSPAGDIYKSEPFYIIFYPGGGSSGGSITISDAREREQTINIDFITGIVNIPIDTP</sequence>
<evidence type="ECO:0000256" key="11">
    <source>
        <dbReference type="SAM" id="Phobius"/>
    </source>
</evidence>
<accession>A0A975B771</accession>
<evidence type="ECO:0000256" key="4">
    <source>
        <dbReference type="ARBA" id="ARBA00022481"/>
    </source>
</evidence>
<evidence type="ECO:0000256" key="6">
    <source>
        <dbReference type="ARBA" id="ARBA00022692"/>
    </source>
</evidence>
<keyword evidence="6 11" id="KW-0812">Transmembrane</keyword>
<dbReference type="AlphaFoldDB" id="A0A975B771"/>
<dbReference type="GO" id="GO:0015627">
    <property type="term" value="C:type II protein secretion system complex"/>
    <property type="evidence" value="ECO:0007669"/>
    <property type="project" value="InterPro"/>
</dbReference>
<keyword evidence="8 11" id="KW-0472">Membrane</keyword>
<dbReference type="Proteomes" id="UP000663720">
    <property type="component" value="Chromosome"/>
</dbReference>
<evidence type="ECO:0000313" key="14">
    <source>
        <dbReference type="Proteomes" id="UP000663720"/>
    </source>
</evidence>
<keyword evidence="7 11" id="KW-1133">Transmembrane helix</keyword>
<dbReference type="InterPro" id="IPR045584">
    <property type="entry name" value="Pilin-like"/>
</dbReference>
<dbReference type="EMBL" id="CP061799">
    <property type="protein sequence ID" value="QTA80149.1"/>
    <property type="molecule type" value="Genomic_DNA"/>
</dbReference>
<dbReference type="InterPro" id="IPR012902">
    <property type="entry name" value="N_methyl_site"/>
</dbReference>
<proteinExistence type="inferred from homology"/>
<dbReference type="KEGG" id="dli:dnl_24400"/>
<dbReference type="InterPro" id="IPR022346">
    <property type="entry name" value="T2SS_GspH"/>
</dbReference>
<dbReference type="Pfam" id="PF07963">
    <property type="entry name" value="N_methyl"/>
    <property type="match status" value="1"/>
</dbReference>
<comment type="similarity">
    <text evidence="9">Belongs to the GSP H family.</text>
</comment>
<dbReference type="GO" id="GO:0005886">
    <property type="term" value="C:plasma membrane"/>
    <property type="evidence" value="ECO:0007669"/>
    <property type="project" value="UniProtKB-SubCell"/>
</dbReference>
<evidence type="ECO:0000256" key="10">
    <source>
        <dbReference type="ARBA" id="ARBA00030775"/>
    </source>
</evidence>
<feature type="domain" description="General secretion pathway GspH" evidence="12">
    <location>
        <begin position="46"/>
        <end position="152"/>
    </location>
</feature>
<keyword evidence="3" id="KW-1003">Cell membrane</keyword>
<keyword evidence="14" id="KW-1185">Reference proteome</keyword>
<name>A0A975B771_9BACT</name>
<protein>
    <recommendedName>
        <fullName evidence="2">Type II secretion system protein H</fullName>
    </recommendedName>
    <alternativeName>
        <fullName evidence="10">General secretion pathway protein H</fullName>
    </alternativeName>
</protein>
<evidence type="ECO:0000256" key="2">
    <source>
        <dbReference type="ARBA" id="ARBA00021549"/>
    </source>
</evidence>
<dbReference type="NCBIfam" id="TIGR02532">
    <property type="entry name" value="IV_pilin_GFxxxE"/>
    <property type="match status" value="1"/>
</dbReference>
<comment type="subcellular location">
    <subcellularLocation>
        <location evidence="1">Cell inner membrane</location>
        <topology evidence="1">Single-pass membrane protein</topology>
    </subcellularLocation>
</comment>
<evidence type="ECO:0000256" key="9">
    <source>
        <dbReference type="ARBA" id="ARBA00025772"/>
    </source>
</evidence>
<keyword evidence="5" id="KW-0997">Cell inner membrane</keyword>
<evidence type="ECO:0000256" key="1">
    <source>
        <dbReference type="ARBA" id="ARBA00004377"/>
    </source>
</evidence>
<organism evidence="13 14">
    <name type="scientific">Desulfonema limicola</name>
    <dbReference type="NCBI Taxonomy" id="45656"/>
    <lineage>
        <taxon>Bacteria</taxon>
        <taxon>Pseudomonadati</taxon>
        <taxon>Thermodesulfobacteriota</taxon>
        <taxon>Desulfobacteria</taxon>
        <taxon>Desulfobacterales</taxon>
        <taxon>Desulfococcaceae</taxon>
        <taxon>Desulfonema</taxon>
    </lineage>
</organism>
<gene>
    <name evidence="13" type="ORF">dnl_24400</name>
</gene>
<reference evidence="13" key="1">
    <citation type="journal article" date="2021" name="Microb. Physiol.">
        <title>Proteogenomic Insights into the Physiology of Marine, Sulfate-Reducing, Filamentous Desulfonema limicola and Desulfonema magnum.</title>
        <authorList>
            <person name="Schnaars V."/>
            <person name="Wohlbrand L."/>
            <person name="Scheve S."/>
            <person name="Hinrichs C."/>
            <person name="Reinhardt R."/>
            <person name="Rabus R."/>
        </authorList>
    </citation>
    <scope>NUCLEOTIDE SEQUENCE</scope>
    <source>
        <strain evidence="13">5ac10</strain>
    </source>
</reference>
<evidence type="ECO:0000256" key="8">
    <source>
        <dbReference type="ARBA" id="ARBA00023136"/>
    </source>
</evidence>
<evidence type="ECO:0000256" key="5">
    <source>
        <dbReference type="ARBA" id="ARBA00022519"/>
    </source>
</evidence>
<dbReference type="SUPFAM" id="SSF54523">
    <property type="entry name" value="Pili subunits"/>
    <property type="match status" value="1"/>
</dbReference>
<dbReference type="Gene3D" id="3.30.700.10">
    <property type="entry name" value="Glycoprotein, Type 4 Pilin"/>
    <property type="match status" value="1"/>
</dbReference>
<evidence type="ECO:0000259" key="12">
    <source>
        <dbReference type="Pfam" id="PF12019"/>
    </source>
</evidence>